<dbReference type="Pfam" id="PF00580">
    <property type="entry name" value="UvrD-helicase"/>
    <property type="match status" value="1"/>
</dbReference>
<evidence type="ECO:0000256" key="12">
    <source>
        <dbReference type="ARBA" id="ARBA00034617"/>
    </source>
</evidence>
<keyword evidence="7" id="KW-0269">Exonuclease</keyword>
<feature type="binding site" evidence="15">
    <location>
        <begin position="11"/>
        <end position="18"/>
    </location>
    <ligand>
        <name>ATP</name>
        <dbReference type="ChEBI" id="CHEBI:30616"/>
    </ligand>
</feature>
<dbReference type="Gene3D" id="3.90.320.10">
    <property type="match status" value="1"/>
</dbReference>
<feature type="compositionally biased region" description="Basic and acidic residues" evidence="16">
    <location>
        <begin position="916"/>
        <end position="926"/>
    </location>
</feature>
<sequence length="973" mass="108401">MQFSKATLVVGAAGSGKTTMLIDGVSTRVISGEGLTNLLVFAASRSLAQELRTQILDKIGRTQGSPKIMTMHAWARSVLERFTPESDKVPVMLTAPQQEFRLRELLANFPIENWPQWLRPGVKTKTFTRQLRDKLSELRHRGLDPEDLMAGSELDRSVGRFFSEYLDVLDSEGALDYSELIHRVRLILADGAAQILSGEISAVFVDDFSELDESQIRLLSDLHAAGSQIIAFANPDTSVFGFRGAYPRAISDFGKIFGSDFKRIELVKNFRSDSKIALAAKSVAAKLPYRGGVRPSDYVVSEKDDSGVVRAITIDNENFIYDEIAGILRQAHAKNGIAWDEMAVIIREGRSEISRLSRAFASAGIPVIARGDELALGQELAVRPLIFSLRLALDLMRGQKLRDEDRFWLLTSPIGSVDTIEARKLLRQEEDFSKQVTPVDELLSQLAKMIEEGQDLSNLLWRIWTHTDWPIQLRSAALRNDEDSQRANRDLDAVIALFDLAERSHLSGEKAVSQFLDELDSQQIAADTTRESDHAREGVSVLTTHRAVGRQWRLVVVTGLQDGQWPRTAPQVKIFDDAMSAAEQVAAERRAFLLSITRASEQLYLVAANGDDGSGAKESRFLYELGVDVERHKAEEVNSLPGMVALLRTAASDRSISEGLRKVAISKLVELKDAKDSFGNPLVEVADPQNWWGILPISGQDRCVFKKGAPIRLSGSDVEVLIKCPRRWLLTRKANANPSNEFSSILGMLIHELAAKADDLDLSGLEKILSETWPKIAPEVEWYSNAQYQKAQLMVQRLKAWIEEDDFELVGTEKRFEVTTHVSGEEVKLVGVVDRLEKDRDNNLRIIDFKTGNSVPSKKEAESHVQLGIYQLAAKLGAFEDIAQSNALADAHLVYLSDKDRSGTLPKVLTQPSLDSRPKLKDQQTESETWVHELLEQAVSIIQRDNFDAVKCDLCRTCVFSVDCPVMSGKESR</sequence>
<feature type="domain" description="UvrD-like helicase C-terminal" evidence="18">
    <location>
        <begin position="278"/>
        <end position="549"/>
    </location>
</feature>
<name>S2WJ47_9ACTN</name>
<keyword evidence="20" id="KW-1185">Reference proteome</keyword>
<dbReference type="AlphaFoldDB" id="S2WJ47"/>
<organism evidence="19 20">
    <name type="scientific">Propionimicrobium lymphophilum ACS-093-V-SCH5</name>
    <dbReference type="NCBI Taxonomy" id="883161"/>
    <lineage>
        <taxon>Bacteria</taxon>
        <taxon>Bacillati</taxon>
        <taxon>Actinomycetota</taxon>
        <taxon>Actinomycetes</taxon>
        <taxon>Propionibacteriales</taxon>
        <taxon>Propionibacteriaceae</taxon>
        <taxon>Propionimicrobium</taxon>
    </lineage>
</organism>
<keyword evidence="11" id="KW-0413">Isomerase</keyword>
<dbReference type="SUPFAM" id="SSF52540">
    <property type="entry name" value="P-loop containing nucleoside triphosphate hydrolases"/>
    <property type="match status" value="1"/>
</dbReference>
<keyword evidence="10" id="KW-0234">DNA repair</keyword>
<keyword evidence="3 15" id="KW-0547">Nucleotide-binding</keyword>
<keyword evidence="6 15" id="KW-0347">Helicase</keyword>
<comment type="catalytic activity">
    <reaction evidence="12">
        <text>Couples ATP hydrolysis with the unwinding of duplex DNA by translocating in the 3'-5' direction.</text>
        <dbReference type="EC" id="5.6.2.4"/>
    </reaction>
</comment>
<evidence type="ECO:0000256" key="9">
    <source>
        <dbReference type="ARBA" id="ARBA00023125"/>
    </source>
</evidence>
<evidence type="ECO:0000256" key="1">
    <source>
        <dbReference type="ARBA" id="ARBA00009922"/>
    </source>
</evidence>
<proteinExistence type="inferred from homology"/>
<keyword evidence="5 15" id="KW-0378">Hydrolase</keyword>
<dbReference type="GO" id="GO:0043138">
    <property type="term" value="F:3'-5' DNA helicase activity"/>
    <property type="evidence" value="ECO:0007669"/>
    <property type="project" value="UniProtKB-EC"/>
</dbReference>
<dbReference type="PROSITE" id="PS51198">
    <property type="entry name" value="UVRD_HELICASE_ATP_BIND"/>
    <property type="match status" value="1"/>
</dbReference>
<evidence type="ECO:0000259" key="17">
    <source>
        <dbReference type="PROSITE" id="PS51198"/>
    </source>
</evidence>
<dbReference type="Gene3D" id="1.10.486.10">
    <property type="entry name" value="PCRA, domain 4"/>
    <property type="match status" value="1"/>
</dbReference>
<evidence type="ECO:0000256" key="6">
    <source>
        <dbReference type="ARBA" id="ARBA00022806"/>
    </source>
</evidence>
<dbReference type="STRING" id="883161.HMPREF9306_01361"/>
<keyword evidence="8 15" id="KW-0067">ATP-binding</keyword>
<dbReference type="InterPro" id="IPR000212">
    <property type="entry name" value="DNA_helicase_UvrD/REP"/>
</dbReference>
<comment type="catalytic activity">
    <reaction evidence="14">
        <text>ATP + H2O = ADP + phosphate + H(+)</text>
        <dbReference type="Rhea" id="RHEA:13065"/>
        <dbReference type="ChEBI" id="CHEBI:15377"/>
        <dbReference type="ChEBI" id="CHEBI:15378"/>
        <dbReference type="ChEBI" id="CHEBI:30616"/>
        <dbReference type="ChEBI" id="CHEBI:43474"/>
        <dbReference type="ChEBI" id="CHEBI:456216"/>
        <dbReference type="EC" id="5.6.2.4"/>
    </reaction>
</comment>
<protein>
    <recommendedName>
        <fullName evidence="13">DNA 3'-5' helicase</fullName>
        <ecNumber evidence="13">5.6.2.4</ecNumber>
    </recommendedName>
</protein>
<dbReference type="Gene3D" id="1.10.10.160">
    <property type="match status" value="1"/>
</dbReference>
<dbReference type="PANTHER" id="PTHR11070:SF59">
    <property type="entry name" value="DNA 3'-5' HELICASE"/>
    <property type="match status" value="1"/>
</dbReference>
<dbReference type="InterPro" id="IPR014016">
    <property type="entry name" value="UvrD-like_ATP-bd"/>
</dbReference>
<dbReference type="InterPro" id="IPR013986">
    <property type="entry name" value="DExx_box_DNA_helicase_dom_sf"/>
</dbReference>
<dbReference type="GO" id="GO:0000725">
    <property type="term" value="P:recombinational repair"/>
    <property type="evidence" value="ECO:0007669"/>
    <property type="project" value="TreeGrafter"/>
</dbReference>
<evidence type="ECO:0000256" key="14">
    <source>
        <dbReference type="ARBA" id="ARBA00048988"/>
    </source>
</evidence>
<evidence type="ECO:0000313" key="19">
    <source>
        <dbReference type="EMBL" id="EPD32662.1"/>
    </source>
</evidence>
<dbReference type="InterPro" id="IPR014017">
    <property type="entry name" value="DNA_helicase_UvrD-like_C"/>
</dbReference>
<comment type="similarity">
    <text evidence="1">Belongs to the helicase family. UvrD subfamily.</text>
</comment>
<dbReference type="PROSITE" id="PS51217">
    <property type="entry name" value="UVRD_HELICASE_CTER"/>
    <property type="match status" value="1"/>
</dbReference>
<dbReference type="PANTHER" id="PTHR11070">
    <property type="entry name" value="UVRD / RECB / PCRA DNA HELICASE FAMILY MEMBER"/>
    <property type="match status" value="1"/>
</dbReference>
<dbReference type="InterPro" id="IPR011604">
    <property type="entry name" value="PDDEXK-like_dom_sf"/>
</dbReference>
<dbReference type="Pfam" id="PF12705">
    <property type="entry name" value="PDDEXK_1"/>
    <property type="match status" value="1"/>
</dbReference>
<evidence type="ECO:0000256" key="8">
    <source>
        <dbReference type="ARBA" id="ARBA00022840"/>
    </source>
</evidence>
<evidence type="ECO:0000256" key="13">
    <source>
        <dbReference type="ARBA" id="ARBA00034808"/>
    </source>
</evidence>
<dbReference type="InterPro" id="IPR027417">
    <property type="entry name" value="P-loop_NTPase"/>
</dbReference>
<evidence type="ECO:0000256" key="16">
    <source>
        <dbReference type="SAM" id="MobiDB-lite"/>
    </source>
</evidence>
<evidence type="ECO:0000256" key="10">
    <source>
        <dbReference type="ARBA" id="ARBA00023204"/>
    </source>
</evidence>
<keyword evidence="9" id="KW-0238">DNA-binding</keyword>
<evidence type="ECO:0000256" key="4">
    <source>
        <dbReference type="ARBA" id="ARBA00022763"/>
    </source>
</evidence>
<dbReference type="GO" id="GO:0005829">
    <property type="term" value="C:cytosol"/>
    <property type="evidence" value="ECO:0007669"/>
    <property type="project" value="TreeGrafter"/>
</dbReference>
<dbReference type="GO" id="GO:0004527">
    <property type="term" value="F:exonuclease activity"/>
    <property type="evidence" value="ECO:0007669"/>
    <property type="project" value="UniProtKB-KW"/>
</dbReference>
<evidence type="ECO:0000256" key="15">
    <source>
        <dbReference type="PROSITE-ProRule" id="PRU00560"/>
    </source>
</evidence>
<evidence type="ECO:0000256" key="11">
    <source>
        <dbReference type="ARBA" id="ARBA00023235"/>
    </source>
</evidence>
<dbReference type="InterPro" id="IPR038726">
    <property type="entry name" value="PDDEXK_AddAB-type"/>
</dbReference>
<dbReference type="HOGENOM" id="CLU_004900_0_0_11"/>
<dbReference type="OrthoDB" id="5240387at2"/>
<gene>
    <name evidence="19" type="ORF">HMPREF9306_01361</name>
</gene>
<feature type="domain" description="UvrD-like helicase ATP-binding" evidence="17">
    <location>
        <begin position="1"/>
        <end position="273"/>
    </location>
</feature>
<accession>S2WJ47</accession>
<comment type="caution">
    <text evidence="19">The sequence shown here is derived from an EMBL/GenBank/DDBJ whole genome shotgun (WGS) entry which is preliminary data.</text>
</comment>
<dbReference type="Gene3D" id="3.40.50.300">
    <property type="entry name" value="P-loop containing nucleotide triphosphate hydrolases"/>
    <property type="match status" value="2"/>
</dbReference>
<dbReference type="EMBL" id="AGZR01000008">
    <property type="protein sequence ID" value="EPD32662.1"/>
    <property type="molecule type" value="Genomic_DNA"/>
</dbReference>
<evidence type="ECO:0000256" key="2">
    <source>
        <dbReference type="ARBA" id="ARBA00022722"/>
    </source>
</evidence>
<dbReference type="Pfam" id="PF13361">
    <property type="entry name" value="UvrD_C"/>
    <property type="match status" value="1"/>
</dbReference>
<feature type="region of interest" description="Disordered" evidence="16">
    <location>
        <begin position="906"/>
        <end position="926"/>
    </location>
</feature>
<keyword evidence="2" id="KW-0540">Nuclease</keyword>
<dbReference type="GO" id="GO:0003677">
    <property type="term" value="F:DNA binding"/>
    <property type="evidence" value="ECO:0007669"/>
    <property type="project" value="UniProtKB-KW"/>
</dbReference>
<evidence type="ECO:0000313" key="20">
    <source>
        <dbReference type="Proteomes" id="UP000014417"/>
    </source>
</evidence>
<evidence type="ECO:0000256" key="3">
    <source>
        <dbReference type="ARBA" id="ARBA00022741"/>
    </source>
</evidence>
<reference evidence="19 20" key="1">
    <citation type="submission" date="2013-04" db="EMBL/GenBank/DDBJ databases">
        <title>The Genome Sequence of Propionimicrobium lymphophilum ACS-093-V-SCH5.</title>
        <authorList>
            <consortium name="The Broad Institute Genomics Platform"/>
            <person name="Earl A."/>
            <person name="Ward D."/>
            <person name="Feldgarden M."/>
            <person name="Gevers D."/>
            <person name="Saerens B."/>
            <person name="Vaneechoutte M."/>
            <person name="Walker B."/>
            <person name="Young S."/>
            <person name="Zeng Q."/>
            <person name="Gargeya S."/>
            <person name="Fitzgerald M."/>
            <person name="Haas B."/>
            <person name="Abouelleil A."/>
            <person name="Allen A.W."/>
            <person name="Alvarado L."/>
            <person name="Arachchi H.M."/>
            <person name="Berlin A.M."/>
            <person name="Chapman S.B."/>
            <person name="Gainer-Dewar J."/>
            <person name="Goldberg J."/>
            <person name="Griggs A."/>
            <person name="Gujja S."/>
            <person name="Hansen M."/>
            <person name="Howarth C."/>
            <person name="Imamovic A."/>
            <person name="Ireland A."/>
            <person name="Larimer J."/>
            <person name="McCowan C."/>
            <person name="Murphy C."/>
            <person name="Pearson M."/>
            <person name="Poon T.W."/>
            <person name="Priest M."/>
            <person name="Roberts A."/>
            <person name="Saif S."/>
            <person name="Shea T."/>
            <person name="Sisk P."/>
            <person name="Sykes S."/>
            <person name="Wortman J."/>
            <person name="Nusbaum C."/>
            <person name="Birren B."/>
        </authorList>
    </citation>
    <scope>NUCLEOTIDE SEQUENCE [LARGE SCALE GENOMIC DNA]</scope>
    <source>
        <strain evidence="19 20">ACS-093-V-SCH5</strain>
    </source>
</reference>
<evidence type="ECO:0000256" key="7">
    <source>
        <dbReference type="ARBA" id="ARBA00022839"/>
    </source>
</evidence>
<evidence type="ECO:0000256" key="5">
    <source>
        <dbReference type="ARBA" id="ARBA00022801"/>
    </source>
</evidence>
<dbReference type="EC" id="5.6.2.4" evidence="13"/>
<dbReference type="GO" id="GO:0033202">
    <property type="term" value="C:DNA helicase complex"/>
    <property type="evidence" value="ECO:0007669"/>
    <property type="project" value="TreeGrafter"/>
</dbReference>
<dbReference type="GO" id="GO:0005524">
    <property type="term" value="F:ATP binding"/>
    <property type="evidence" value="ECO:0007669"/>
    <property type="project" value="UniProtKB-UniRule"/>
</dbReference>
<dbReference type="Proteomes" id="UP000014417">
    <property type="component" value="Unassembled WGS sequence"/>
</dbReference>
<keyword evidence="4" id="KW-0227">DNA damage</keyword>
<evidence type="ECO:0000259" key="18">
    <source>
        <dbReference type="PROSITE" id="PS51217"/>
    </source>
</evidence>
<dbReference type="PATRIC" id="fig|883161.3.peg.1355"/>
<dbReference type="RefSeq" id="WP_016456189.1">
    <property type="nucleotide sequence ID" value="NZ_KE150269.1"/>
</dbReference>